<evidence type="ECO:0000256" key="2">
    <source>
        <dbReference type="ARBA" id="ARBA00023080"/>
    </source>
</evidence>
<reference evidence="3 4" key="1">
    <citation type="journal article" date="2015" name="Nature">
        <title>rRNA introns, odd ribosomes, and small enigmatic genomes across a large radiation of phyla.</title>
        <authorList>
            <person name="Brown C.T."/>
            <person name="Hug L.A."/>
            <person name="Thomas B.C."/>
            <person name="Sharon I."/>
            <person name="Castelle C.J."/>
            <person name="Singh A."/>
            <person name="Wilkins M.J."/>
            <person name="Williams K.H."/>
            <person name="Banfield J.F."/>
        </authorList>
    </citation>
    <scope>NUCLEOTIDE SEQUENCE [LARGE SCALE GENOMIC DNA]</scope>
</reference>
<dbReference type="InterPro" id="IPR011962">
    <property type="entry name" value="dCTP_deaminase"/>
</dbReference>
<organism evidence="3 4">
    <name type="scientific">Candidatus Giovannonibacteria bacterium GW2011_GWA2_44_26</name>
    <dbReference type="NCBI Taxonomy" id="1618648"/>
    <lineage>
        <taxon>Bacteria</taxon>
        <taxon>Candidatus Giovannoniibacteriota</taxon>
    </lineage>
</organism>
<dbReference type="AlphaFoldDB" id="A0A0G1IPD1"/>
<dbReference type="Pfam" id="PF22769">
    <property type="entry name" value="DCD"/>
    <property type="match status" value="1"/>
</dbReference>
<dbReference type="CDD" id="cd07557">
    <property type="entry name" value="trimeric_dUTPase"/>
    <property type="match status" value="1"/>
</dbReference>
<protein>
    <recommendedName>
        <fullName evidence="5">Deoxycytidine triphosphate deaminase</fullName>
    </recommendedName>
</protein>
<evidence type="ECO:0000313" key="4">
    <source>
        <dbReference type="Proteomes" id="UP000033945"/>
    </source>
</evidence>
<feature type="non-terminal residue" evidence="3">
    <location>
        <position position="1"/>
    </location>
</feature>
<dbReference type="SUPFAM" id="SSF51283">
    <property type="entry name" value="dUTPase-like"/>
    <property type="match status" value="1"/>
</dbReference>
<dbReference type="EMBL" id="LCIT01000040">
    <property type="protein sequence ID" value="KKT61025.1"/>
    <property type="molecule type" value="Genomic_DNA"/>
</dbReference>
<evidence type="ECO:0000256" key="1">
    <source>
        <dbReference type="ARBA" id="ARBA00022801"/>
    </source>
</evidence>
<dbReference type="PANTHER" id="PTHR42680:SF3">
    <property type="entry name" value="DCTP DEAMINASE"/>
    <property type="match status" value="1"/>
</dbReference>
<evidence type="ECO:0000313" key="3">
    <source>
        <dbReference type="EMBL" id="KKT61025.1"/>
    </source>
</evidence>
<proteinExistence type="predicted"/>
<dbReference type="InterPro" id="IPR033704">
    <property type="entry name" value="dUTPase_trimeric"/>
</dbReference>
<gene>
    <name evidence="3" type="ORF">UW55_C0040G0001</name>
</gene>
<dbReference type="InterPro" id="IPR036157">
    <property type="entry name" value="dUTPase-like_sf"/>
</dbReference>
<dbReference type="GO" id="GO:0008829">
    <property type="term" value="F:dCTP deaminase activity"/>
    <property type="evidence" value="ECO:0007669"/>
    <property type="project" value="InterPro"/>
</dbReference>
<dbReference type="GO" id="GO:0006229">
    <property type="term" value="P:dUTP biosynthetic process"/>
    <property type="evidence" value="ECO:0007669"/>
    <property type="project" value="InterPro"/>
</dbReference>
<evidence type="ECO:0008006" key="5">
    <source>
        <dbReference type="Google" id="ProtNLM"/>
    </source>
</evidence>
<dbReference type="Proteomes" id="UP000033945">
    <property type="component" value="Unassembled WGS sequence"/>
</dbReference>
<sequence length="190" mass="21435">LKNRSHQTSKKIMILTGNKIIEEVESGKIEITPFDKNRITTNSFDLSLGKTIIRYKAEIIDPKVETPYEEIKIPSDGMVLNPGDFVLGHSNERIGSDFYVPMIHGKSGTARMGLFVHVTADLIDIGSHGVTTFQLYATLPVRLYSGMFIAQVSFWVPFGEIVLYKGKYQNSAGPKPSMTYKDFKYDMFKK</sequence>
<name>A0A0G1IPD1_9BACT</name>
<keyword evidence="1" id="KW-0378">Hydrolase</keyword>
<keyword evidence="2" id="KW-0546">Nucleotide metabolism</keyword>
<dbReference type="NCBIfam" id="TIGR02274">
    <property type="entry name" value="dCTP_deam"/>
    <property type="match status" value="1"/>
</dbReference>
<dbReference type="Gene3D" id="2.70.40.10">
    <property type="match status" value="1"/>
</dbReference>
<dbReference type="PANTHER" id="PTHR42680">
    <property type="entry name" value="DCTP DEAMINASE"/>
    <property type="match status" value="1"/>
</dbReference>
<accession>A0A0G1IPD1</accession>
<comment type="caution">
    <text evidence="3">The sequence shown here is derived from an EMBL/GenBank/DDBJ whole genome shotgun (WGS) entry which is preliminary data.</text>
</comment>